<organism evidence="2 3">
    <name type="scientific">Staurois parvus</name>
    <dbReference type="NCBI Taxonomy" id="386267"/>
    <lineage>
        <taxon>Eukaryota</taxon>
        <taxon>Metazoa</taxon>
        <taxon>Chordata</taxon>
        <taxon>Craniata</taxon>
        <taxon>Vertebrata</taxon>
        <taxon>Euteleostomi</taxon>
        <taxon>Amphibia</taxon>
        <taxon>Batrachia</taxon>
        <taxon>Anura</taxon>
        <taxon>Neobatrachia</taxon>
        <taxon>Ranoidea</taxon>
        <taxon>Ranidae</taxon>
        <taxon>Staurois</taxon>
    </lineage>
</organism>
<dbReference type="Proteomes" id="UP001162483">
    <property type="component" value="Unassembled WGS sequence"/>
</dbReference>
<accession>A0ABN9BG42</accession>
<evidence type="ECO:0000313" key="2">
    <source>
        <dbReference type="EMBL" id="CAI9546483.1"/>
    </source>
</evidence>
<proteinExistence type="predicted"/>
<name>A0ABN9BG42_9NEOB</name>
<evidence type="ECO:0000313" key="3">
    <source>
        <dbReference type="Proteomes" id="UP001162483"/>
    </source>
</evidence>
<reference evidence="2" key="1">
    <citation type="submission" date="2023-05" db="EMBL/GenBank/DDBJ databases">
        <authorList>
            <person name="Stuckert A."/>
        </authorList>
    </citation>
    <scope>NUCLEOTIDE SEQUENCE</scope>
</reference>
<sequence length="65" mass="6699">MGLTMSPSHTAVLVCERPGCTRPLVIASSPKERSTSTSTSTSTVCNISSHSDLLTLHLLGEKGGG</sequence>
<protein>
    <submittedName>
        <fullName evidence="2">Uncharacterized protein</fullName>
    </submittedName>
</protein>
<gene>
    <name evidence="2" type="ORF">SPARVUS_LOCUS2837056</name>
</gene>
<feature type="compositionally biased region" description="Low complexity" evidence="1">
    <location>
        <begin position="35"/>
        <end position="44"/>
    </location>
</feature>
<comment type="caution">
    <text evidence="2">The sequence shown here is derived from an EMBL/GenBank/DDBJ whole genome shotgun (WGS) entry which is preliminary data.</text>
</comment>
<dbReference type="EMBL" id="CATNWA010003857">
    <property type="protein sequence ID" value="CAI9546483.1"/>
    <property type="molecule type" value="Genomic_DNA"/>
</dbReference>
<feature type="region of interest" description="Disordered" evidence="1">
    <location>
        <begin position="25"/>
        <end position="44"/>
    </location>
</feature>
<evidence type="ECO:0000256" key="1">
    <source>
        <dbReference type="SAM" id="MobiDB-lite"/>
    </source>
</evidence>
<keyword evidence="3" id="KW-1185">Reference proteome</keyword>